<dbReference type="RefSeq" id="WP_344498274.1">
    <property type="nucleotide sequence ID" value="NZ_BAAAQD010000001.1"/>
</dbReference>
<evidence type="ECO:0000313" key="2">
    <source>
        <dbReference type="EMBL" id="GAA1499439.1"/>
    </source>
</evidence>
<dbReference type="InterPro" id="IPR037883">
    <property type="entry name" value="Knr4/Smi1-like_sf"/>
</dbReference>
<proteinExistence type="predicted"/>
<dbReference type="Gene3D" id="3.40.1580.10">
    <property type="entry name" value="SMI1/KNR4-like"/>
    <property type="match status" value="1"/>
</dbReference>
<dbReference type="EMBL" id="BAAAQD010000001">
    <property type="protein sequence ID" value="GAA1499439.1"/>
    <property type="molecule type" value="Genomic_DNA"/>
</dbReference>
<evidence type="ECO:0000259" key="1">
    <source>
        <dbReference type="SMART" id="SM00860"/>
    </source>
</evidence>
<sequence length="147" mass="16167">MWIELAAELFPAAEFSPPTDAAAIDAVERGLGQPVPADLRDLLAETDGLRGEWGLDVIWPAARILAGNQEFRTFGEFAELYAPFDGLLFFGDNGGGDQFAYLADAPAEGVFVWEHETDTRRTVADDLADYLTRVLTGDGDDWYVTYD</sequence>
<comment type="caution">
    <text evidence="2">The sequence shown here is derived from an EMBL/GenBank/DDBJ whole genome shotgun (WGS) entry which is preliminary data.</text>
</comment>
<name>A0ABN1ZIF2_9ACTN</name>
<feature type="domain" description="Knr4/Smi1-like" evidence="1">
    <location>
        <begin position="18"/>
        <end position="133"/>
    </location>
</feature>
<reference evidence="2 3" key="1">
    <citation type="journal article" date="2019" name="Int. J. Syst. Evol. Microbiol.">
        <title>The Global Catalogue of Microorganisms (GCM) 10K type strain sequencing project: providing services to taxonomists for standard genome sequencing and annotation.</title>
        <authorList>
            <consortium name="The Broad Institute Genomics Platform"/>
            <consortium name="The Broad Institute Genome Sequencing Center for Infectious Disease"/>
            <person name="Wu L."/>
            <person name="Ma J."/>
        </authorList>
    </citation>
    <scope>NUCLEOTIDE SEQUENCE [LARGE SCALE GENOMIC DNA]</scope>
    <source>
        <strain evidence="2 3">JCM 15933</strain>
    </source>
</reference>
<protein>
    <recommendedName>
        <fullName evidence="1">Knr4/Smi1-like domain-containing protein</fullName>
    </recommendedName>
</protein>
<dbReference type="InterPro" id="IPR018958">
    <property type="entry name" value="Knr4/Smi1-like_dom"/>
</dbReference>
<evidence type="ECO:0000313" key="3">
    <source>
        <dbReference type="Proteomes" id="UP001501470"/>
    </source>
</evidence>
<dbReference type="Proteomes" id="UP001501470">
    <property type="component" value="Unassembled WGS sequence"/>
</dbReference>
<organism evidence="2 3">
    <name type="scientific">Dactylosporangium maewongense</name>
    <dbReference type="NCBI Taxonomy" id="634393"/>
    <lineage>
        <taxon>Bacteria</taxon>
        <taxon>Bacillati</taxon>
        <taxon>Actinomycetota</taxon>
        <taxon>Actinomycetes</taxon>
        <taxon>Micromonosporales</taxon>
        <taxon>Micromonosporaceae</taxon>
        <taxon>Dactylosporangium</taxon>
    </lineage>
</organism>
<accession>A0ABN1ZIF2</accession>
<dbReference type="SUPFAM" id="SSF160631">
    <property type="entry name" value="SMI1/KNR4-like"/>
    <property type="match status" value="1"/>
</dbReference>
<dbReference type="Pfam" id="PF09346">
    <property type="entry name" value="SMI1_KNR4"/>
    <property type="match status" value="1"/>
</dbReference>
<dbReference type="SMART" id="SM00860">
    <property type="entry name" value="SMI1_KNR4"/>
    <property type="match status" value="1"/>
</dbReference>
<gene>
    <name evidence="2" type="ORF">GCM10009827_001040</name>
</gene>
<keyword evidence="3" id="KW-1185">Reference proteome</keyword>